<name>A0A1I0Z9W1_9FLAO</name>
<dbReference type="PROSITE" id="PS51186">
    <property type="entry name" value="GNAT"/>
    <property type="match status" value="1"/>
</dbReference>
<dbReference type="Gene3D" id="3.40.630.30">
    <property type="match status" value="1"/>
</dbReference>
<dbReference type="PANTHER" id="PTHR43877:SF2">
    <property type="entry name" value="AMINOALKYLPHOSPHONATE N-ACETYLTRANSFERASE-RELATED"/>
    <property type="match status" value="1"/>
</dbReference>
<proteinExistence type="predicted"/>
<evidence type="ECO:0000313" key="4">
    <source>
        <dbReference type="EMBL" id="SFB21208.1"/>
    </source>
</evidence>
<gene>
    <name evidence="4" type="ORF">SAMN05660845_2056</name>
</gene>
<dbReference type="STRING" id="498292.SAMN05660845_2056"/>
<evidence type="ECO:0000256" key="1">
    <source>
        <dbReference type="ARBA" id="ARBA00022679"/>
    </source>
</evidence>
<accession>A0A1I0Z9W1</accession>
<evidence type="ECO:0000259" key="3">
    <source>
        <dbReference type="PROSITE" id="PS51186"/>
    </source>
</evidence>
<keyword evidence="5" id="KW-1185">Reference proteome</keyword>
<dbReference type="OrthoDB" id="1342666at2"/>
<organism evidence="4 5">
    <name type="scientific">Flavobacterium swingsii</name>
    <dbReference type="NCBI Taxonomy" id="498292"/>
    <lineage>
        <taxon>Bacteria</taxon>
        <taxon>Pseudomonadati</taxon>
        <taxon>Bacteroidota</taxon>
        <taxon>Flavobacteriia</taxon>
        <taxon>Flavobacteriales</taxon>
        <taxon>Flavobacteriaceae</taxon>
        <taxon>Flavobacterium</taxon>
    </lineage>
</organism>
<dbReference type="AlphaFoldDB" id="A0A1I0Z9W1"/>
<sequence>MNVKKLDWDSDFFKKKIGEILINNKTNPSISGENYDLIYVKSIDNDTIEIENFKQTFVETKVIFAKKITKLESTDVNVISFFNTNVNKEIVYQLAFESGKFSRFNLDQNFRQIEFQDLYKKWIDNSINKQFSDDILVYKEGQNTIGFVSYKVYEGHATIGLIAINPNEQGKGIGKKLIIAVENQLKSIGILELHIPTQLANKAACGFYTKLGYKIIEKLIIKHYWRI</sequence>
<evidence type="ECO:0000313" key="5">
    <source>
        <dbReference type="Proteomes" id="UP000199604"/>
    </source>
</evidence>
<keyword evidence="2 4" id="KW-0012">Acyltransferase</keyword>
<dbReference type="InterPro" id="IPR000182">
    <property type="entry name" value="GNAT_dom"/>
</dbReference>
<dbReference type="RefSeq" id="WP_091476920.1">
    <property type="nucleotide sequence ID" value="NZ_FOJT01000005.1"/>
</dbReference>
<dbReference type="Proteomes" id="UP000199604">
    <property type="component" value="Unassembled WGS sequence"/>
</dbReference>
<dbReference type="InterPro" id="IPR016181">
    <property type="entry name" value="Acyl_CoA_acyltransferase"/>
</dbReference>
<reference evidence="5" key="1">
    <citation type="submission" date="2016-10" db="EMBL/GenBank/DDBJ databases">
        <authorList>
            <person name="Varghese N."/>
            <person name="Submissions S."/>
        </authorList>
    </citation>
    <scope>NUCLEOTIDE SEQUENCE [LARGE SCALE GENOMIC DNA]</scope>
    <source>
        <strain evidence="5">DSM 21789</strain>
    </source>
</reference>
<evidence type="ECO:0000256" key="2">
    <source>
        <dbReference type="ARBA" id="ARBA00023315"/>
    </source>
</evidence>
<dbReference type="Pfam" id="PF00583">
    <property type="entry name" value="Acetyltransf_1"/>
    <property type="match status" value="1"/>
</dbReference>
<dbReference type="GO" id="GO:0016747">
    <property type="term" value="F:acyltransferase activity, transferring groups other than amino-acyl groups"/>
    <property type="evidence" value="ECO:0007669"/>
    <property type="project" value="InterPro"/>
</dbReference>
<dbReference type="PANTHER" id="PTHR43877">
    <property type="entry name" value="AMINOALKYLPHOSPHONATE N-ACETYLTRANSFERASE-RELATED-RELATED"/>
    <property type="match status" value="1"/>
</dbReference>
<keyword evidence="1 4" id="KW-0808">Transferase</keyword>
<dbReference type="SUPFAM" id="SSF55729">
    <property type="entry name" value="Acyl-CoA N-acyltransferases (Nat)"/>
    <property type="match status" value="1"/>
</dbReference>
<dbReference type="CDD" id="cd04301">
    <property type="entry name" value="NAT_SF"/>
    <property type="match status" value="1"/>
</dbReference>
<dbReference type="EMBL" id="FOJT01000005">
    <property type="protein sequence ID" value="SFB21208.1"/>
    <property type="molecule type" value="Genomic_DNA"/>
</dbReference>
<protein>
    <submittedName>
        <fullName evidence="4">dTDP-4-amino-4,6-dideoxy-D-galactose acyltransferase</fullName>
    </submittedName>
</protein>
<feature type="domain" description="N-acetyltransferase" evidence="3">
    <location>
        <begin position="90"/>
        <end position="227"/>
    </location>
</feature>
<dbReference type="InterPro" id="IPR050832">
    <property type="entry name" value="Bact_Acetyltransf"/>
</dbReference>